<accession>A0A084VYT7</accession>
<name>A0A084VYT7_ANOSI</name>
<evidence type="ECO:0000313" key="1">
    <source>
        <dbReference type="EMBL" id="KFB43131.1"/>
    </source>
</evidence>
<organism evidence="1">
    <name type="scientific">Anopheles sinensis</name>
    <name type="common">Mosquito</name>
    <dbReference type="NCBI Taxonomy" id="74873"/>
    <lineage>
        <taxon>Eukaryota</taxon>
        <taxon>Metazoa</taxon>
        <taxon>Ecdysozoa</taxon>
        <taxon>Arthropoda</taxon>
        <taxon>Hexapoda</taxon>
        <taxon>Insecta</taxon>
        <taxon>Pterygota</taxon>
        <taxon>Neoptera</taxon>
        <taxon>Endopterygota</taxon>
        <taxon>Diptera</taxon>
        <taxon>Nematocera</taxon>
        <taxon>Culicoidea</taxon>
        <taxon>Culicidae</taxon>
        <taxon>Anophelinae</taxon>
        <taxon>Anopheles</taxon>
    </lineage>
</organism>
<dbReference type="EnsemblMetazoa" id="ASIC010921-RA">
    <property type="protein sequence ID" value="ASIC010921-PA"/>
    <property type="gene ID" value="ASIC010921"/>
</dbReference>
<reference evidence="2" key="2">
    <citation type="submission" date="2020-05" db="UniProtKB">
        <authorList>
            <consortium name="EnsemblMetazoa"/>
        </authorList>
    </citation>
    <scope>IDENTIFICATION</scope>
</reference>
<evidence type="ECO:0000313" key="2">
    <source>
        <dbReference type="EnsemblMetazoa" id="ASIC010921-PA"/>
    </source>
</evidence>
<dbReference type="AlphaFoldDB" id="A0A084VYT7"/>
<dbReference type="Proteomes" id="UP000030765">
    <property type="component" value="Unassembled WGS sequence"/>
</dbReference>
<dbReference type="EMBL" id="KE525234">
    <property type="protein sequence ID" value="KFB43131.1"/>
    <property type="molecule type" value="Genomic_DNA"/>
</dbReference>
<sequence>MYVSIYSSSSAPVTVGRKLPSHCPTVQRRKRQALLKAPQFVQRWRMFERVTFTVGPVADRPLAGPKSPTTWPVFGG</sequence>
<keyword evidence="3" id="KW-1185">Reference proteome</keyword>
<gene>
    <name evidence="1" type="ORF">ZHAS_00010921</name>
</gene>
<dbReference type="VEuPathDB" id="VectorBase:ASIC010921"/>
<protein>
    <submittedName>
        <fullName evidence="1 2">Thioredoxin reductase</fullName>
    </submittedName>
</protein>
<evidence type="ECO:0000313" key="3">
    <source>
        <dbReference type="Proteomes" id="UP000030765"/>
    </source>
</evidence>
<reference evidence="1 3" key="1">
    <citation type="journal article" date="2014" name="BMC Genomics">
        <title>Genome sequence of Anopheles sinensis provides insight into genetics basis of mosquito competence for malaria parasites.</title>
        <authorList>
            <person name="Zhou D."/>
            <person name="Zhang D."/>
            <person name="Ding G."/>
            <person name="Shi L."/>
            <person name="Hou Q."/>
            <person name="Ye Y."/>
            <person name="Xu Y."/>
            <person name="Zhou H."/>
            <person name="Xiong C."/>
            <person name="Li S."/>
            <person name="Yu J."/>
            <person name="Hong S."/>
            <person name="Yu X."/>
            <person name="Zou P."/>
            <person name="Chen C."/>
            <person name="Chang X."/>
            <person name="Wang W."/>
            <person name="Lv Y."/>
            <person name="Sun Y."/>
            <person name="Ma L."/>
            <person name="Shen B."/>
            <person name="Zhu C."/>
        </authorList>
    </citation>
    <scope>NUCLEOTIDE SEQUENCE [LARGE SCALE GENOMIC DNA]</scope>
</reference>
<dbReference type="EMBL" id="ATLV01018462">
    <property type="status" value="NOT_ANNOTATED_CDS"/>
    <property type="molecule type" value="Genomic_DNA"/>
</dbReference>
<proteinExistence type="predicted"/>